<name>A0A9X9X5K3_9PROT</name>
<reference evidence="3" key="1">
    <citation type="submission" date="2020-01" db="EMBL/GenBank/DDBJ databases">
        <authorList>
            <person name="Rat A."/>
        </authorList>
    </citation>
    <scope>NUCLEOTIDE SEQUENCE</scope>
    <source>
        <strain evidence="3">LMG 31228</strain>
    </source>
</reference>
<evidence type="ECO:0000313" key="3">
    <source>
        <dbReference type="EMBL" id="MBR0678989.1"/>
    </source>
</evidence>
<dbReference type="InterPro" id="IPR047121">
    <property type="entry name" value="YjiB-like"/>
</dbReference>
<dbReference type="PANTHER" id="PTHR36448:SF2">
    <property type="entry name" value="CUPIN TYPE-1 DOMAIN-CONTAINING PROTEIN"/>
    <property type="match status" value="1"/>
</dbReference>
<dbReference type="Proteomes" id="UP001138709">
    <property type="component" value="Unassembled WGS sequence"/>
</dbReference>
<dbReference type="InterPro" id="IPR014500">
    <property type="entry name" value="UCP019307_cupin"/>
</dbReference>
<comment type="caution">
    <text evidence="3">The sequence shown here is derived from an EMBL/GenBank/DDBJ whole genome shotgun (WGS) entry which is preliminary data.</text>
</comment>
<dbReference type="EMBL" id="JAAEDL010000001">
    <property type="protein sequence ID" value="MBR0678989.1"/>
    <property type="molecule type" value="Genomic_DNA"/>
</dbReference>
<evidence type="ECO:0000313" key="4">
    <source>
        <dbReference type="Proteomes" id="UP001138709"/>
    </source>
</evidence>
<dbReference type="Gene3D" id="2.60.120.10">
    <property type="entry name" value="Jelly Rolls"/>
    <property type="match status" value="1"/>
</dbReference>
<dbReference type="InterPro" id="IPR011051">
    <property type="entry name" value="RmlC_Cupin_sf"/>
</dbReference>
<dbReference type="Pfam" id="PF07883">
    <property type="entry name" value="Cupin_2"/>
    <property type="match status" value="1"/>
</dbReference>
<feature type="region of interest" description="Disordered" evidence="1">
    <location>
        <begin position="1"/>
        <end position="27"/>
    </location>
</feature>
<evidence type="ECO:0000259" key="2">
    <source>
        <dbReference type="Pfam" id="PF07883"/>
    </source>
</evidence>
<sequence>MVEPFCPPRHHGEANSTRQGRGAMHEHRKDGAEMLFLPAGHDIPNNPRLPVVLHRAAVPPGDPSAAEALFQSHGWRPAWRNGIHAWHHYHSNAHEALAVVRGEARVQLGGDGGVVLELGAGDVVVLPAGTGHRNLGASADLLVVGAYPEGSAPPDQLHGAPEERLRAERTIAAVQDPQKDPVTGRAYPRQ</sequence>
<dbReference type="AlphaFoldDB" id="A0A9X9X5K3"/>
<dbReference type="InterPro" id="IPR014710">
    <property type="entry name" value="RmlC-like_jellyroll"/>
</dbReference>
<dbReference type="PIRSF" id="PIRSF019307">
    <property type="entry name" value="UCP019307"/>
    <property type="match status" value="1"/>
</dbReference>
<dbReference type="InterPro" id="IPR013096">
    <property type="entry name" value="Cupin_2"/>
</dbReference>
<dbReference type="PANTHER" id="PTHR36448">
    <property type="entry name" value="BLR7373 PROTEIN"/>
    <property type="match status" value="1"/>
</dbReference>
<accession>A0A9X9X5K3</accession>
<dbReference type="CDD" id="cd02219">
    <property type="entry name" value="cupin_YjlB-like"/>
    <property type="match status" value="1"/>
</dbReference>
<keyword evidence="4" id="KW-1185">Reference proteome</keyword>
<feature type="region of interest" description="Disordered" evidence="1">
    <location>
        <begin position="171"/>
        <end position="190"/>
    </location>
</feature>
<gene>
    <name evidence="3" type="ORF">GXW74_00685</name>
</gene>
<reference evidence="3" key="2">
    <citation type="journal article" date="2021" name="Syst. Appl. Microbiol.">
        <title>Roseomonas hellenica sp. nov., isolated from roots of wild-growing Alkanna tinctoria.</title>
        <authorList>
            <person name="Rat A."/>
            <person name="Naranjo H.D."/>
            <person name="Lebbe L."/>
            <person name="Cnockaert M."/>
            <person name="Krigas N."/>
            <person name="Grigoriadou K."/>
            <person name="Maloupa E."/>
            <person name="Willems A."/>
        </authorList>
    </citation>
    <scope>NUCLEOTIDE SEQUENCE</scope>
    <source>
        <strain evidence="3">LMG 31228</strain>
    </source>
</reference>
<proteinExistence type="predicted"/>
<feature type="domain" description="Cupin type-2" evidence="2">
    <location>
        <begin position="85"/>
        <end position="134"/>
    </location>
</feature>
<dbReference type="SUPFAM" id="SSF51182">
    <property type="entry name" value="RmlC-like cupins"/>
    <property type="match status" value="1"/>
</dbReference>
<evidence type="ECO:0000256" key="1">
    <source>
        <dbReference type="SAM" id="MobiDB-lite"/>
    </source>
</evidence>
<protein>
    <submittedName>
        <fullName evidence="3">Cupin domain-containing protein</fullName>
    </submittedName>
</protein>
<organism evidence="3 4">
    <name type="scientific">Neoroseomonas eburnea</name>
    <dbReference type="NCBI Taxonomy" id="1346889"/>
    <lineage>
        <taxon>Bacteria</taxon>
        <taxon>Pseudomonadati</taxon>
        <taxon>Pseudomonadota</taxon>
        <taxon>Alphaproteobacteria</taxon>
        <taxon>Acetobacterales</taxon>
        <taxon>Acetobacteraceae</taxon>
        <taxon>Neoroseomonas</taxon>
    </lineage>
</organism>